<dbReference type="Proteomes" id="UP001596972">
    <property type="component" value="Unassembled WGS sequence"/>
</dbReference>
<dbReference type="InterPro" id="IPR036388">
    <property type="entry name" value="WH-like_DNA-bd_sf"/>
</dbReference>
<organism evidence="6 7">
    <name type="scientific">Actinomadura sediminis</name>
    <dbReference type="NCBI Taxonomy" id="1038904"/>
    <lineage>
        <taxon>Bacteria</taxon>
        <taxon>Bacillati</taxon>
        <taxon>Actinomycetota</taxon>
        <taxon>Actinomycetes</taxon>
        <taxon>Streptosporangiales</taxon>
        <taxon>Thermomonosporaceae</taxon>
        <taxon>Actinomadura</taxon>
    </lineage>
</organism>
<keyword evidence="2" id="KW-0805">Transcription regulation</keyword>
<dbReference type="RefSeq" id="WP_378295625.1">
    <property type="nucleotide sequence ID" value="NZ_JBHTJA010000001.1"/>
</dbReference>
<dbReference type="PANTHER" id="PTHR43133">
    <property type="entry name" value="RNA POLYMERASE ECF-TYPE SIGMA FACTO"/>
    <property type="match status" value="1"/>
</dbReference>
<keyword evidence="4" id="KW-0804">Transcription</keyword>
<accession>A0ABW3EHG4</accession>
<protein>
    <submittedName>
        <fullName evidence="6">RNA polymerase sigma factor</fullName>
    </submittedName>
</protein>
<sequence>MDDQELVEALRVREPDAPASVYGAYADRLYAYCWFRTQARDDAQVALRDTFIAAEAHIDKLRDPELFGPWLYAIARLQCARRPPSEDRTPDPPVASHDQEDVDQRLVSWKAVQALSPLSQDVLDLHLRHGLSIPELGAVLGLAPGNVQDVLDRAHMELEQTLTAEMLEGQGPYGCAERAALLRQRSSGTDVDGRLSRHAEECSECEAFCPRAVSASKVFGLLPVVHPPDELKLRVVSCFTDPELVGYRLFVATSFSGFTAAGFPLQGDRSARPRASSPGAAWKRALLGVAAVAVLGGGGFAWASFGADGRDAERMDTIVGPNDTPRPGHDRASPSPDAVSGDVPDPGRTPSVTPVQGQKPEDVPRSLTESGMPGPSGSEQVTSTRSPGSSPGPPRPSASPSASPSKPPPSGGGTPVPSPPPSPTGEPASPSPTGQSPAPSG</sequence>
<dbReference type="Gene3D" id="1.10.10.10">
    <property type="entry name" value="Winged helix-like DNA-binding domain superfamily/Winged helix DNA-binding domain"/>
    <property type="match status" value="1"/>
</dbReference>
<feature type="compositionally biased region" description="Low complexity" evidence="5">
    <location>
        <begin position="425"/>
        <end position="434"/>
    </location>
</feature>
<keyword evidence="7" id="KW-1185">Reference proteome</keyword>
<reference evidence="7" key="1">
    <citation type="journal article" date="2019" name="Int. J. Syst. Evol. Microbiol.">
        <title>The Global Catalogue of Microorganisms (GCM) 10K type strain sequencing project: providing services to taxonomists for standard genome sequencing and annotation.</title>
        <authorList>
            <consortium name="The Broad Institute Genomics Platform"/>
            <consortium name="The Broad Institute Genome Sequencing Center for Infectious Disease"/>
            <person name="Wu L."/>
            <person name="Ma J."/>
        </authorList>
    </citation>
    <scope>NUCLEOTIDE SEQUENCE [LARGE SCALE GENOMIC DNA]</scope>
    <source>
        <strain evidence="7">JCM 31202</strain>
    </source>
</reference>
<feature type="compositionally biased region" description="Pro residues" evidence="5">
    <location>
        <begin position="405"/>
        <end position="424"/>
    </location>
</feature>
<evidence type="ECO:0000256" key="1">
    <source>
        <dbReference type="ARBA" id="ARBA00010641"/>
    </source>
</evidence>
<dbReference type="PANTHER" id="PTHR43133:SF51">
    <property type="entry name" value="RNA POLYMERASE SIGMA FACTOR"/>
    <property type="match status" value="1"/>
</dbReference>
<comment type="similarity">
    <text evidence="1">Belongs to the sigma-70 factor family. ECF subfamily.</text>
</comment>
<name>A0ABW3EHG4_9ACTN</name>
<comment type="caution">
    <text evidence="6">The sequence shown here is derived from an EMBL/GenBank/DDBJ whole genome shotgun (WGS) entry which is preliminary data.</text>
</comment>
<evidence type="ECO:0000256" key="3">
    <source>
        <dbReference type="ARBA" id="ARBA00023082"/>
    </source>
</evidence>
<dbReference type="SUPFAM" id="SSF88946">
    <property type="entry name" value="Sigma2 domain of RNA polymerase sigma factors"/>
    <property type="match status" value="1"/>
</dbReference>
<evidence type="ECO:0000256" key="5">
    <source>
        <dbReference type="SAM" id="MobiDB-lite"/>
    </source>
</evidence>
<evidence type="ECO:0000313" key="6">
    <source>
        <dbReference type="EMBL" id="MFD0898832.1"/>
    </source>
</evidence>
<feature type="region of interest" description="Disordered" evidence="5">
    <location>
        <begin position="314"/>
        <end position="441"/>
    </location>
</feature>
<gene>
    <name evidence="6" type="ORF">ACFQ11_00290</name>
</gene>
<dbReference type="InterPro" id="IPR039425">
    <property type="entry name" value="RNA_pol_sigma-70-like"/>
</dbReference>
<dbReference type="SUPFAM" id="SSF88659">
    <property type="entry name" value="Sigma3 and sigma4 domains of RNA polymerase sigma factors"/>
    <property type="match status" value="1"/>
</dbReference>
<dbReference type="Gene3D" id="1.10.1740.10">
    <property type="match status" value="1"/>
</dbReference>
<proteinExistence type="inferred from homology"/>
<keyword evidence="3" id="KW-0731">Sigma factor</keyword>
<evidence type="ECO:0000256" key="2">
    <source>
        <dbReference type="ARBA" id="ARBA00023015"/>
    </source>
</evidence>
<dbReference type="InterPro" id="IPR013324">
    <property type="entry name" value="RNA_pol_sigma_r3/r4-like"/>
</dbReference>
<evidence type="ECO:0000313" key="7">
    <source>
        <dbReference type="Proteomes" id="UP001596972"/>
    </source>
</evidence>
<dbReference type="EMBL" id="JBHTJA010000001">
    <property type="protein sequence ID" value="MFD0898832.1"/>
    <property type="molecule type" value="Genomic_DNA"/>
</dbReference>
<evidence type="ECO:0000256" key="4">
    <source>
        <dbReference type="ARBA" id="ARBA00023163"/>
    </source>
</evidence>
<dbReference type="InterPro" id="IPR013325">
    <property type="entry name" value="RNA_pol_sigma_r2"/>
</dbReference>